<dbReference type="OrthoDB" id="5986482at2"/>
<feature type="compositionally biased region" description="Low complexity" evidence="1">
    <location>
        <begin position="28"/>
        <end position="41"/>
    </location>
</feature>
<gene>
    <name evidence="2" type="ORF">GM676_27810</name>
</gene>
<feature type="region of interest" description="Disordered" evidence="1">
    <location>
        <begin position="94"/>
        <end position="123"/>
    </location>
</feature>
<name>A0A6L6PQH4_9BURK</name>
<reference evidence="2 3" key="1">
    <citation type="submission" date="2019-11" db="EMBL/GenBank/DDBJ databases">
        <title>Type strains purchased from KCTC, JCM and DSMZ.</title>
        <authorList>
            <person name="Lu H."/>
        </authorList>
    </citation>
    <scope>NUCLEOTIDE SEQUENCE [LARGE SCALE GENOMIC DNA]</scope>
    <source>
        <strain evidence="2 3">KCTC 22382</strain>
    </source>
</reference>
<comment type="caution">
    <text evidence="2">The sequence shown here is derived from an EMBL/GenBank/DDBJ whole genome shotgun (WGS) entry which is preliminary data.</text>
</comment>
<accession>A0A6L6PQH4</accession>
<dbReference type="AlphaFoldDB" id="A0A6L6PQH4"/>
<dbReference type="PROSITE" id="PS51257">
    <property type="entry name" value="PROKAR_LIPOPROTEIN"/>
    <property type="match status" value="1"/>
</dbReference>
<sequence>MKYHAAAAAMVLAALLSACHKKEKAEEAAPATPAPAAAPAAAAPPPAAAPAAPLTREQEKLAEKQALLDYGVMEDKYINDARGQWATDAKASSVFGDENGRTPSESNLPIKATGPADGNQWTNNSTDKGFDWLELGYATPVNATEVRIVVGSGQGVEAFNKVELQDTDDKWHTVWEGLSDVKRDQRGSRTWFVRSFEKTPYKAKRVKLTIANNLEHSYKVVDAVQLVGDK</sequence>
<dbReference type="RefSeq" id="WP_155467524.1">
    <property type="nucleotide sequence ID" value="NZ_WNKY01000054.1"/>
</dbReference>
<evidence type="ECO:0000256" key="1">
    <source>
        <dbReference type="SAM" id="MobiDB-lite"/>
    </source>
</evidence>
<feature type="region of interest" description="Disordered" evidence="1">
    <location>
        <begin position="26"/>
        <end position="58"/>
    </location>
</feature>
<organism evidence="2 3">
    <name type="scientific">Duganella radicis</name>
    <dbReference type="NCBI Taxonomy" id="551988"/>
    <lineage>
        <taxon>Bacteria</taxon>
        <taxon>Pseudomonadati</taxon>
        <taxon>Pseudomonadota</taxon>
        <taxon>Betaproteobacteria</taxon>
        <taxon>Burkholderiales</taxon>
        <taxon>Oxalobacteraceae</taxon>
        <taxon>Telluria group</taxon>
        <taxon>Duganella</taxon>
    </lineage>
</organism>
<evidence type="ECO:0000313" key="3">
    <source>
        <dbReference type="Proteomes" id="UP000475582"/>
    </source>
</evidence>
<keyword evidence="3" id="KW-1185">Reference proteome</keyword>
<protein>
    <recommendedName>
        <fullName evidence="4">Discoidin domain-containing protein</fullName>
    </recommendedName>
</protein>
<dbReference type="Proteomes" id="UP000475582">
    <property type="component" value="Unassembled WGS sequence"/>
</dbReference>
<proteinExistence type="predicted"/>
<evidence type="ECO:0000313" key="2">
    <source>
        <dbReference type="EMBL" id="MTV41366.1"/>
    </source>
</evidence>
<evidence type="ECO:0008006" key="4">
    <source>
        <dbReference type="Google" id="ProtNLM"/>
    </source>
</evidence>
<dbReference type="EMBL" id="WNKY01000054">
    <property type="protein sequence ID" value="MTV41366.1"/>
    <property type="molecule type" value="Genomic_DNA"/>
</dbReference>